<dbReference type="Proteomes" id="UP000824072">
    <property type="component" value="Unassembled WGS sequence"/>
</dbReference>
<dbReference type="InterPro" id="IPR046947">
    <property type="entry name" value="LytR-like"/>
</dbReference>
<gene>
    <name evidence="2" type="ORF">IAB02_05065</name>
</gene>
<evidence type="ECO:0000313" key="2">
    <source>
        <dbReference type="EMBL" id="HIU33913.1"/>
    </source>
</evidence>
<name>A0A9D1LAZ7_9FIRM</name>
<sequence length="146" mass="16971">MRWRIERRPGIAQTQLTILLPDEPEPEAEALLRFLKKHVRKLTGVLEGYTVKIAPEEICYIESVDDRTFLYADKAVYESPQRLYQLEQTLANTSFVRVSKSVILNADKVEKVRPLLNGKLEALLSNGERQHINRHYVSSFRSKFEI</sequence>
<evidence type="ECO:0000313" key="3">
    <source>
        <dbReference type="Proteomes" id="UP000824072"/>
    </source>
</evidence>
<dbReference type="Pfam" id="PF04397">
    <property type="entry name" value="LytTR"/>
    <property type="match status" value="1"/>
</dbReference>
<reference evidence="2" key="1">
    <citation type="submission" date="2020-10" db="EMBL/GenBank/DDBJ databases">
        <authorList>
            <person name="Gilroy R."/>
        </authorList>
    </citation>
    <scope>NUCLEOTIDE SEQUENCE</scope>
    <source>
        <strain evidence="2">ChiHcec3-11533</strain>
    </source>
</reference>
<feature type="domain" description="HTH LytTR-type" evidence="1">
    <location>
        <begin position="42"/>
        <end position="146"/>
    </location>
</feature>
<dbReference type="SMART" id="SM00850">
    <property type="entry name" value="LytTR"/>
    <property type="match status" value="1"/>
</dbReference>
<dbReference type="GO" id="GO:0000156">
    <property type="term" value="F:phosphorelay response regulator activity"/>
    <property type="evidence" value="ECO:0007669"/>
    <property type="project" value="InterPro"/>
</dbReference>
<comment type="caution">
    <text evidence="2">The sequence shown here is derived from an EMBL/GenBank/DDBJ whole genome shotgun (WGS) entry which is preliminary data.</text>
</comment>
<protein>
    <submittedName>
        <fullName evidence="2">LytTR family transcriptional regulator</fullName>
    </submittedName>
</protein>
<organism evidence="2 3">
    <name type="scientific">Candidatus Pullichristensenella excrementigallinarum</name>
    <dbReference type="NCBI Taxonomy" id="2840907"/>
    <lineage>
        <taxon>Bacteria</taxon>
        <taxon>Bacillati</taxon>
        <taxon>Bacillota</taxon>
        <taxon>Clostridia</taxon>
        <taxon>Candidatus Pullichristensenella</taxon>
    </lineage>
</organism>
<dbReference type="InterPro" id="IPR007492">
    <property type="entry name" value="LytTR_DNA-bd_dom"/>
</dbReference>
<proteinExistence type="predicted"/>
<dbReference type="PANTHER" id="PTHR37299">
    <property type="entry name" value="TRANSCRIPTIONAL REGULATOR-RELATED"/>
    <property type="match status" value="1"/>
</dbReference>
<evidence type="ECO:0000259" key="1">
    <source>
        <dbReference type="PROSITE" id="PS50930"/>
    </source>
</evidence>
<dbReference type="EMBL" id="DVMU01000112">
    <property type="protein sequence ID" value="HIU33913.1"/>
    <property type="molecule type" value="Genomic_DNA"/>
</dbReference>
<dbReference type="Gene3D" id="2.40.50.1020">
    <property type="entry name" value="LytTr DNA-binding domain"/>
    <property type="match status" value="1"/>
</dbReference>
<dbReference type="AlphaFoldDB" id="A0A9D1LAZ7"/>
<accession>A0A9D1LAZ7</accession>
<dbReference type="GO" id="GO:0003677">
    <property type="term" value="F:DNA binding"/>
    <property type="evidence" value="ECO:0007669"/>
    <property type="project" value="InterPro"/>
</dbReference>
<dbReference type="PANTHER" id="PTHR37299:SF4">
    <property type="entry name" value="TRANSCRIPTIONAL REGULATOR"/>
    <property type="match status" value="1"/>
</dbReference>
<dbReference type="PROSITE" id="PS50930">
    <property type="entry name" value="HTH_LYTTR"/>
    <property type="match status" value="1"/>
</dbReference>
<reference evidence="2" key="2">
    <citation type="journal article" date="2021" name="PeerJ">
        <title>Extensive microbial diversity within the chicken gut microbiome revealed by metagenomics and culture.</title>
        <authorList>
            <person name="Gilroy R."/>
            <person name="Ravi A."/>
            <person name="Getino M."/>
            <person name="Pursley I."/>
            <person name="Horton D.L."/>
            <person name="Alikhan N.F."/>
            <person name="Baker D."/>
            <person name="Gharbi K."/>
            <person name="Hall N."/>
            <person name="Watson M."/>
            <person name="Adriaenssens E.M."/>
            <person name="Foster-Nyarko E."/>
            <person name="Jarju S."/>
            <person name="Secka A."/>
            <person name="Antonio M."/>
            <person name="Oren A."/>
            <person name="Chaudhuri R.R."/>
            <person name="La Ragione R."/>
            <person name="Hildebrand F."/>
            <person name="Pallen M.J."/>
        </authorList>
    </citation>
    <scope>NUCLEOTIDE SEQUENCE</scope>
    <source>
        <strain evidence="2">ChiHcec3-11533</strain>
    </source>
</reference>